<accession>A0ABT9S2W5</accession>
<evidence type="ECO:0000256" key="8">
    <source>
        <dbReference type="ARBA" id="ARBA00023004"/>
    </source>
</evidence>
<evidence type="ECO:0000256" key="3">
    <source>
        <dbReference type="ARBA" id="ARBA00022448"/>
    </source>
</evidence>
<evidence type="ECO:0000256" key="14">
    <source>
        <dbReference type="PROSITE-ProRule" id="PRU01360"/>
    </source>
</evidence>
<evidence type="ECO:0000256" key="1">
    <source>
        <dbReference type="ARBA" id="ARBA00004571"/>
    </source>
</evidence>
<evidence type="ECO:0000256" key="16">
    <source>
        <dbReference type="RuleBase" id="RU003357"/>
    </source>
</evidence>
<gene>
    <name evidence="20" type="ORF">J2W36_000934</name>
</gene>
<dbReference type="PANTHER" id="PTHR32552">
    <property type="entry name" value="FERRICHROME IRON RECEPTOR-RELATED"/>
    <property type="match status" value="1"/>
</dbReference>
<feature type="domain" description="TonB-dependent receptor-like beta-barrel" evidence="18">
    <location>
        <begin position="254"/>
        <end position="686"/>
    </location>
</feature>
<feature type="short sequence motif" description="TonB C-terminal box" evidence="15">
    <location>
        <begin position="701"/>
        <end position="718"/>
    </location>
</feature>
<reference evidence="20 21" key="1">
    <citation type="submission" date="2023-07" db="EMBL/GenBank/DDBJ databases">
        <title>Sorghum-associated microbial communities from plants grown in Nebraska, USA.</title>
        <authorList>
            <person name="Schachtman D."/>
        </authorList>
    </citation>
    <scope>NUCLEOTIDE SEQUENCE [LARGE SCALE GENOMIC DNA]</scope>
    <source>
        <strain evidence="20 21">DS1607</strain>
    </source>
</reference>
<comment type="similarity">
    <text evidence="2 14 16">Belongs to the TonB-dependent receptor family.</text>
</comment>
<keyword evidence="10 16" id="KW-0798">TonB box</keyword>
<dbReference type="InterPro" id="IPR037066">
    <property type="entry name" value="Plug_dom_sf"/>
</dbReference>
<evidence type="ECO:0000256" key="11">
    <source>
        <dbReference type="ARBA" id="ARBA00023136"/>
    </source>
</evidence>
<feature type="domain" description="TonB-dependent receptor plug" evidence="19">
    <location>
        <begin position="73"/>
        <end position="175"/>
    </location>
</feature>
<evidence type="ECO:0000313" key="21">
    <source>
        <dbReference type="Proteomes" id="UP001226867"/>
    </source>
</evidence>
<evidence type="ECO:0000256" key="6">
    <source>
        <dbReference type="ARBA" id="ARBA00022692"/>
    </source>
</evidence>
<evidence type="ECO:0000256" key="5">
    <source>
        <dbReference type="ARBA" id="ARBA00022496"/>
    </source>
</evidence>
<dbReference type="PROSITE" id="PS01156">
    <property type="entry name" value="TONB_DEPENDENT_REC_2"/>
    <property type="match status" value="1"/>
</dbReference>
<dbReference type="Gene3D" id="2.40.170.20">
    <property type="entry name" value="TonB-dependent receptor, beta-barrel domain"/>
    <property type="match status" value="1"/>
</dbReference>
<feature type="chain" id="PRO_5045212000" evidence="17">
    <location>
        <begin position="38"/>
        <end position="718"/>
    </location>
</feature>
<evidence type="ECO:0000313" key="20">
    <source>
        <dbReference type="EMBL" id="MDP9898690.1"/>
    </source>
</evidence>
<dbReference type="InterPro" id="IPR039426">
    <property type="entry name" value="TonB-dep_rcpt-like"/>
</dbReference>
<dbReference type="CDD" id="cd01347">
    <property type="entry name" value="ligand_gated_channel"/>
    <property type="match status" value="1"/>
</dbReference>
<protein>
    <submittedName>
        <fullName evidence="20">Iron complex outermembrane receptor protein</fullName>
    </submittedName>
</protein>
<dbReference type="Pfam" id="PF07715">
    <property type="entry name" value="Plug"/>
    <property type="match status" value="1"/>
</dbReference>
<evidence type="ECO:0000259" key="18">
    <source>
        <dbReference type="Pfam" id="PF00593"/>
    </source>
</evidence>
<proteinExistence type="inferred from homology"/>
<evidence type="ECO:0000256" key="10">
    <source>
        <dbReference type="ARBA" id="ARBA00023077"/>
    </source>
</evidence>
<organism evidence="20 21">
    <name type="scientific">Variovorax ginsengisoli</name>
    <dbReference type="NCBI Taxonomy" id="363844"/>
    <lineage>
        <taxon>Bacteria</taxon>
        <taxon>Pseudomonadati</taxon>
        <taxon>Pseudomonadota</taxon>
        <taxon>Betaproteobacteria</taxon>
        <taxon>Burkholderiales</taxon>
        <taxon>Comamonadaceae</taxon>
        <taxon>Variovorax</taxon>
    </lineage>
</organism>
<keyword evidence="7 17" id="KW-0732">Signal</keyword>
<keyword evidence="8" id="KW-0408">Iron</keyword>
<evidence type="ECO:0000256" key="2">
    <source>
        <dbReference type="ARBA" id="ARBA00009810"/>
    </source>
</evidence>
<dbReference type="InterPro" id="IPR010105">
    <property type="entry name" value="TonB_sidphr_rcpt"/>
</dbReference>
<dbReference type="NCBIfam" id="TIGR01783">
    <property type="entry name" value="TonB-siderophor"/>
    <property type="match status" value="1"/>
</dbReference>
<keyword evidence="5" id="KW-0410">Iron transport</keyword>
<evidence type="ECO:0000256" key="15">
    <source>
        <dbReference type="PROSITE-ProRule" id="PRU10144"/>
    </source>
</evidence>
<evidence type="ECO:0000256" key="12">
    <source>
        <dbReference type="ARBA" id="ARBA00023170"/>
    </source>
</evidence>
<evidence type="ECO:0000256" key="9">
    <source>
        <dbReference type="ARBA" id="ARBA00023065"/>
    </source>
</evidence>
<keyword evidence="13 14" id="KW-0998">Cell outer membrane</keyword>
<dbReference type="PANTHER" id="PTHR32552:SF84">
    <property type="entry name" value="TONB-DEPENDENT RECEPTOR-RELATED"/>
    <property type="match status" value="1"/>
</dbReference>
<comment type="caution">
    <text evidence="20">The sequence shown here is derived from an EMBL/GenBank/DDBJ whole genome shotgun (WGS) entry which is preliminary data.</text>
</comment>
<dbReference type="Gene3D" id="2.170.130.10">
    <property type="entry name" value="TonB-dependent receptor, plug domain"/>
    <property type="match status" value="1"/>
</dbReference>
<dbReference type="Pfam" id="PF00593">
    <property type="entry name" value="TonB_dep_Rec_b-barrel"/>
    <property type="match status" value="1"/>
</dbReference>
<evidence type="ECO:0000256" key="4">
    <source>
        <dbReference type="ARBA" id="ARBA00022452"/>
    </source>
</evidence>
<keyword evidence="3 14" id="KW-0813">Transport</keyword>
<dbReference type="InterPro" id="IPR010917">
    <property type="entry name" value="TonB_rcpt_CS"/>
</dbReference>
<evidence type="ECO:0000256" key="7">
    <source>
        <dbReference type="ARBA" id="ARBA00022729"/>
    </source>
</evidence>
<dbReference type="Proteomes" id="UP001226867">
    <property type="component" value="Unassembled WGS sequence"/>
</dbReference>
<keyword evidence="21" id="KW-1185">Reference proteome</keyword>
<keyword evidence="4 14" id="KW-1134">Transmembrane beta strand</keyword>
<dbReference type="InterPro" id="IPR036942">
    <property type="entry name" value="Beta-barrel_TonB_sf"/>
</dbReference>
<sequence>MTYSHRHGLAVRAFARFSLSHVPCAVATLAVATGAHAQNATLAPVTVQSGVFIETPQTLTTPQATGSRLGLTAMETPASVDVIEGETLRQRGDQSIADAASRATGITQSSSSAGGALAARGFAGNTSVMRLYDGTRQYVSGGTVTFPFDPWQAERIEVLRGPASVLFGEGAIGGAINTVPKKPTQTPISNEVRLAYGSQNTVRTAFGSGGAINEQWSYRVDLSRNRSDGDVDRSASRSLVAAGALRLDVTPDLHFTLSHDDGKQAPSPYFGMPLVNGRIDPALRNANFNVSDAELKFRDQWTRLDAEWTPSSAVTLRNSLYRIASDRHWQNAENYAYVPATGRITRSGFIGIDYTLDQVGNRFDATLKHAIGGFANTLTVGFDINRLKYDRTRNDSAAAQSLDPYNFVPGSFPTSGLTVGELFTTQTDTRSLFAEDQFKLTETLALVGGLRWDSIDYAKQDTKRVDPDVHKDFTHTSGRIGAVYALTPTSSVYAQYATAADPLGGVVNTTLQQSQFDLSTGKQTEVGWKQLFDGRKGEFTLAAYRIEKNKLLIRDAVDATRYQQVGAQSSRGIEASLSYAPTSRLRFDLNGALLDARYDDFNEVVANRVVSRNGNTPPGVPEKMANAWATWAFLPKWEAGFGVRYVGPRQVDNANSSRAPSFTVADASLRWAVRPGTVLALHAYNLTDRVYAQTLYNSNNQWVLGRPRSVELSAHVRF</sequence>
<dbReference type="PROSITE" id="PS52016">
    <property type="entry name" value="TONB_DEPENDENT_REC_3"/>
    <property type="match status" value="1"/>
</dbReference>
<keyword evidence="6 14" id="KW-0812">Transmembrane</keyword>
<feature type="signal peptide" evidence="17">
    <location>
        <begin position="1"/>
        <end position="37"/>
    </location>
</feature>
<evidence type="ECO:0000259" key="19">
    <source>
        <dbReference type="Pfam" id="PF07715"/>
    </source>
</evidence>
<evidence type="ECO:0000256" key="13">
    <source>
        <dbReference type="ARBA" id="ARBA00023237"/>
    </source>
</evidence>
<dbReference type="EMBL" id="JAUSRO010000003">
    <property type="protein sequence ID" value="MDP9898690.1"/>
    <property type="molecule type" value="Genomic_DNA"/>
</dbReference>
<keyword evidence="9" id="KW-0406">Ion transport</keyword>
<comment type="subcellular location">
    <subcellularLocation>
        <location evidence="1 14">Cell outer membrane</location>
        <topology evidence="1 14">Multi-pass membrane protein</topology>
    </subcellularLocation>
</comment>
<dbReference type="InterPro" id="IPR000531">
    <property type="entry name" value="Beta-barrel_TonB"/>
</dbReference>
<dbReference type="InterPro" id="IPR012910">
    <property type="entry name" value="Plug_dom"/>
</dbReference>
<dbReference type="RefSeq" id="WP_307688519.1">
    <property type="nucleotide sequence ID" value="NZ_JAUSRO010000003.1"/>
</dbReference>
<name>A0ABT9S2W5_9BURK</name>
<dbReference type="SUPFAM" id="SSF56935">
    <property type="entry name" value="Porins"/>
    <property type="match status" value="1"/>
</dbReference>
<keyword evidence="11 14" id="KW-0472">Membrane</keyword>
<keyword evidence="12 20" id="KW-0675">Receptor</keyword>
<evidence type="ECO:0000256" key="17">
    <source>
        <dbReference type="SAM" id="SignalP"/>
    </source>
</evidence>